<feature type="domain" description="VOC" evidence="1">
    <location>
        <begin position="4"/>
        <end position="123"/>
    </location>
</feature>
<reference evidence="3" key="1">
    <citation type="submission" date="2016-11" db="EMBL/GenBank/DDBJ databases">
        <authorList>
            <person name="Varghese N."/>
            <person name="Submissions S."/>
        </authorList>
    </citation>
    <scope>NUCLEOTIDE SEQUENCE [LARGE SCALE GENOMIC DNA]</scope>
    <source>
        <strain evidence="3">DSM 22363</strain>
    </source>
</reference>
<protein>
    <submittedName>
        <fullName evidence="2">Glyoxalase-like domain-containing protein</fullName>
    </submittedName>
</protein>
<dbReference type="SUPFAM" id="SSF54593">
    <property type="entry name" value="Glyoxalase/Bleomycin resistance protein/Dihydroxybiphenyl dioxygenase"/>
    <property type="match status" value="1"/>
</dbReference>
<dbReference type="PROSITE" id="PS51819">
    <property type="entry name" value="VOC"/>
    <property type="match status" value="1"/>
</dbReference>
<dbReference type="InterPro" id="IPR004360">
    <property type="entry name" value="Glyas_Fos-R_dOase_dom"/>
</dbReference>
<proteinExistence type="predicted"/>
<evidence type="ECO:0000313" key="3">
    <source>
        <dbReference type="Proteomes" id="UP000185192"/>
    </source>
</evidence>
<dbReference type="AlphaFoldDB" id="A0A1N6CYU6"/>
<dbReference type="Proteomes" id="UP000185192">
    <property type="component" value="Unassembled WGS sequence"/>
</dbReference>
<dbReference type="InterPro" id="IPR037523">
    <property type="entry name" value="VOC_core"/>
</dbReference>
<gene>
    <name evidence="2" type="ORF">SAMN02745824_1264</name>
</gene>
<dbReference type="Gene3D" id="3.30.720.120">
    <property type="match status" value="1"/>
</dbReference>
<dbReference type="OrthoDB" id="9803104at2"/>
<dbReference type="Gene3D" id="3.30.720.110">
    <property type="match status" value="1"/>
</dbReference>
<dbReference type="Pfam" id="PF00903">
    <property type="entry name" value="Glyoxalase"/>
    <property type="match status" value="1"/>
</dbReference>
<keyword evidence="3" id="KW-1185">Reference proteome</keyword>
<dbReference type="STRING" id="1123272.SAMN02745824_1264"/>
<dbReference type="EMBL" id="FSQW01000001">
    <property type="protein sequence ID" value="SIN63614.1"/>
    <property type="molecule type" value="Genomic_DNA"/>
</dbReference>
<accession>A0A1N6CYU6</accession>
<organism evidence="2 3">
    <name type="scientific">Parasphingorhabdus marina DSM 22363</name>
    <dbReference type="NCBI Taxonomy" id="1123272"/>
    <lineage>
        <taxon>Bacteria</taxon>
        <taxon>Pseudomonadati</taxon>
        <taxon>Pseudomonadota</taxon>
        <taxon>Alphaproteobacteria</taxon>
        <taxon>Sphingomonadales</taxon>
        <taxon>Sphingomonadaceae</taxon>
        <taxon>Parasphingorhabdus</taxon>
    </lineage>
</organism>
<dbReference type="InterPro" id="IPR029068">
    <property type="entry name" value="Glyas_Bleomycin-R_OHBP_Dase"/>
</dbReference>
<name>A0A1N6CYU6_9SPHN</name>
<evidence type="ECO:0000313" key="2">
    <source>
        <dbReference type="EMBL" id="SIN63614.1"/>
    </source>
</evidence>
<evidence type="ECO:0000259" key="1">
    <source>
        <dbReference type="PROSITE" id="PS51819"/>
    </source>
</evidence>
<sequence length="142" mass="16112">MKTTSYYPVIQVRDVQASAKFYVENLRFKAVFDSDWYVHLQSEEDETVNLAILQFDHETVPAEMRQPTQGLILNFEVEDPDAWFDRACGADLPILKPLCDEEFGQRHFITQDRDGILIDIIKPIPPSAEHAAGYADPDAVAA</sequence>
<dbReference type="RefSeq" id="WP_074204205.1">
    <property type="nucleotide sequence ID" value="NZ_FSQW01000001.1"/>
</dbReference>